<name>A0A392VEH2_9FABA</name>
<organism evidence="1 2">
    <name type="scientific">Trifolium medium</name>
    <dbReference type="NCBI Taxonomy" id="97028"/>
    <lineage>
        <taxon>Eukaryota</taxon>
        <taxon>Viridiplantae</taxon>
        <taxon>Streptophyta</taxon>
        <taxon>Embryophyta</taxon>
        <taxon>Tracheophyta</taxon>
        <taxon>Spermatophyta</taxon>
        <taxon>Magnoliopsida</taxon>
        <taxon>eudicotyledons</taxon>
        <taxon>Gunneridae</taxon>
        <taxon>Pentapetalae</taxon>
        <taxon>rosids</taxon>
        <taxon>fabids</taxon>
        <taxon>Fabales</taxon>
        <taxon>Fabaceae</taxon>
        <taxon>Papilionoideae</taxon>
        <taxon>50 kb inversion clade</taxon>
        <taxon>NPAAA clade</taxon>
        <taxon>Hologalegina</taxon>
        <taxon>IRL clade</taxon>
        <taxon>Trifolieae</taxon>
        <taxon>Trifolium</taxon>
    </lineage>
</organism>
<dbReference type="AlphaFoldDB" id="A0A392VEH2"/>
<dbReference type="Proteomes" id="UP000265520">
    <property type="component" value="Unassembled WGS sequence"/>
</dbReference>
<evidence type="ECO:0000313" key="2">
    <source>
        <dbReference type="Proteomes" id="UP000265520"/>
    </source>
</evidence>
<accession>A0A392VEH2</accession>
<protein>
    <submittedName>
        <fullName evidence="1">Uncharacterized protein</fullName>
    </submittedName>
</protein>
<reference evidence="1 2" key="1">
    <citation type="journal article" date="2018" name="Front. Plant Sci.">
        <title>Red Clover (Trifolium pratense) and Zigzag Clover (T. medium) - A Picture of Genomic Similarities and Differences.</title>
        <authorList>
            <person name="Dluhosova J."/>
            <person name="Istvanek J."/>
            <person name="Nedelnik J."/>
            <person name="Repkova J."/>
        </authorList>
    </citation>
    <scope>NUCLEOTIDE SEQUENCE [LARGE SCALE GENOMIC DNA]</scope>
    <source>
        <strain evidence="2">cv. 10/8</strain>
        <tissue evidence="1">Leaf</tissue>
    </source>
</reference>
<proteinExistence type="predicted"/>
<sequence>MHGAARRMRWLQQCRSRTAARCTDSSCALRIFKCSSRALRREACAWRQHEIYI</sequence>
<comment type="caution">
    <text evidence="1">The sequence shown here is derived from an EMBL/GenBank/DDBJ whole genome shotgun (WGS) entry which is preliminary data.</text>
</comment>
<dbReference type="EMBL" id="LXQA011135447">
    <property type="protein sequence ID" value="MCI86257.1"/>
    <property type="molecule type" value="Genomic_DNA"/>
</dbReference>
<evidence type="ECO:0000313" key="1">
    <source>
        <dbReference type="EMBL" id="MCI86257.1"/>
    </source>
</evidence>
<keyword evidence="2" id="KW-1185">Reference proteome</keyword>